<reference evidence="1" key="1">
    <citation type="submission" date="2013-07" db="EMBL/GenBank/DDBJ databases">
        <title>Complete sequence of a native Burkholderia pseudomallei plasmid.</title>
        <authorList>
            <person name="Stone J.K."/>
            <person name="Bollig M.C."/>
            <person name="Gibbons H.S."/>
            <person name="Mayo M."/>
            <person name="Currie B.J."/>
            <person name="Keim P."/>
            <person name="Tuanyok A."/>
        </authorList>
    </citation>
    <scope>NUCLEOTIDE SEQUENCE</scope>
    <source>
        <strain evidence="1">MSHR1950</strain>
        <plasmid evidence="1">pBPSE01</plasmid>
    </source>
</reference>
<dbReference type="AlphaFoldDB" id="A0A0C5AY96"/>
<sequence>MGATVTTGKCAAAFRSSEGDLLYILFERHYEKNCYPHTPKWSAFAFGTRNEVLRRAFVGASDCCGGMLQSPRGEIKPENYIESWKQELNRPVQMSDVVLKLKFEDSWQATLPARAKEDVRTTLEKSGFLAQFDAIVHDGLRVTLYGDTALLRLLYGVDGGISPWRAFSHHNVGTLPVDVPATRNVAVKDADLPAVRCFAIDSNVRLVAEGDKWLDGQWAYSALARFVTGPVLERELAHPGYAKAAIPVVREALNNAVPLPEGTRITARRTACTEDYQRRALDDLARDLRLIGESEQAPDEFTFAFSDIEGEDADRVRYRVGSMREVLTWHVPEEPAAVAAQPDSEAQGELAFA</sequence>
<accession>A0A0C5AY96</accession>
<proteinExistence type="predicted"/>
<dbReference type="EMBL" id="KF418775">
    <property type="protein sequence ID" value="AJL34904.1"/>
    <property type="molecule type" value="Genomic_DNA"/>
</dbReference>
<organism evidence="1">
    <name type="scientific">Burkholderia pseudomallei</name>
    <name type="common">Pseudomonas pseudomallei</name>
    <dbReference type="NCBI Taxonomy" id="28450"/>
    <lineage>
        <taxon>Bacteria</taxon>
        <taxon>Pseudomonadati</taxon>
        <taxon>Pseudomonadota</taxon>
        <taxon>Betaproteobacteria</taxon>
        <taxon>Burkholderiales</taxon>
        <taxon>Burkholderiaceae</taxon>
        <taxon>Burkholderia</taxon>
        <taxon>pseudomallei group</taxon>
    </lineage>
</organism>
<gene>
    <name evidence="1" type="ORF">pBPS021</name>
</gene>
<geneLocation type="plasmid" evidence="1">
    <name>pBPSE01</name>
</geneLocation>
<evidence type="ECO:0000313" key="1">
    <source>
        <dbReference type="EMBL" id="AJL34904.1"/>
    </source>
</evidence>
<name>A0A0C5AY96_BURPE</name>
<keyword evidence="1" id="KW-0614">Plasmid</keyword>
<dbReference type="RefSeq" id="WP_152988795.1">
    <property type="nucleotide sequence ID" value="NZ_KF418775.1"/>
</dbReference>
<protein>
    <submittedName>
        <fullName evidence="1">Uncharacterized protein</fullName>
    </submittedName>
</protein>